<dbReference type="GO" id="GO:0000160">
    <property type="term" value="P:phosphorelay signal transduction system"/>
    <property type="evidence" value="ECO:0007669"/>
    <property type="project" value="InterPro"/>
</dbReference>
<evidence type="ECO:0000256" key="5">
    <source>
        <dbReference type="PROSITE-ProRule" id="PRU00169"/>
    </source>
</evidence>
<dbReference type="EMBL" id="CP119075">
    <property type="protein sequence ID" value="WED64372.1"/>
    <property type="molecule type" value="Genomic_DNA"/>
</dbReference>
<dbReference type="PROSITE" id="PS50110">
    <property type="entry name" value="RESPONSE_REGULATORY"/>
    <property type="match status" value="1"/>
</dbReference>
<dbReference type="InterPro" id="IPR016032">
    <property type="entry name" value="Sig_transdc_resp-reg_C-effctor"/>
</dbReference>
<evidence type="ECO:0000256" key="1">
    <source>
        <dbReference type="ARBA" id="ARBA00022553"/>
    </source>
</evidence>
<evidence type="ECO:0000256" key="3">
    <source>
        <dbReference type="ARBA" id="ARBA00023125"/>
    </source>
</evidence>
<dbReference type="SMART" id="SM00448">
    <property type="entry name" value="REC"/>
    <property type="match status" value="1"/>
</dbReference>
<feature type="domain" description="HTH luxR-type" evidence="6">
    <location>
        <begin position="142"/>
        <end position="207"/>
    </location>
</feature>
<evidence type="ECO:0000313" key="8">
    <source>
        <dbReference type="EMBL" id="WED64372.1"/>
    </source>
</evidence>
<dbReference type="PRINTS" id="PR00038">
    <property type="entry name" value="HTHLUXR"/>
</dbReference>
<dbReference type="CDD" id="cd17535">
    <property type="entry name" value="REC_NarL-like"/>
    <property type="match status" value="1"/>
</dbReference>
<reference evidence="8" key="1">
    <citation type="submission" date="2023-03" db="EMBL/GenBank/DDBJ databases">
        <title>Lomoglobus Profundus gen. nov., sp. nov., a novel member of the phylum Verrucomicrobia, isolated from deep-marine sediment of South China Sea.</title>
        <authorList>
            <person name="Ahmad T."/>
            <person name="Ishaq S.E."/>
            <person name="Wang F."/>
        </authorList>
    </citation>
    <scope>NUCLEOTIDE SEQUENCE</scope>
    <source>
        <strain evidence="8">LMO-M01</strain>
    </source>
</reference>
<keyword evidence="1 5" id="KW-0597">Phosphoprotein</keyword>
<dbReference type="SUPFAM" id="SSF46894">
    <property type="entry name" value="C-terminal effector domain of the bipartite response regulators"/>
    <property type="match status" value="1"/>
</dbReference>
<dbReference type="Pfam" id="PF00196">
    <property type="entry name" value="GerE"/>
    <property type="match status" value="1"/>
</dbReference>
<evidence type="ECO:0000256" key="4">
    <source>
        <dbReference type="ARBA" id="ARBA00023163"/>
    </source>
</evidence>
<evidence type="ECO:0000256" key="2">
    <source>
        <dbReference type="ARBA" id="ARBA00023015"/>
    </source>
</evidence>
<evidence type="ECO:0000313" key="9">
    <source>
        <dbReference type="Proteomes" id="UP001218638"/>
    </source>
</evidence>
<accession>A0AAF0A0P4</accession>
<dbReference type="KEGG" id="slom:PXH66_18695"/>
<dbReference type="InterPro" id="IPR011006">
    <property type="entry name" value="CheY-like_superfamily"/>
</dbReference>
<dbReference type="PROSITE" id="PS00622">
    <property type="entry name" value="HTH_LUXR_1"/>
    <property type="match status" value="1"/>
</dbReference>
<dbReference type="SMART" id="SM00421">
    <property type="entry name" value="HTH_LUXR"/>
    <property type="match status" value="1"/>
</dbReference>
<dbReference type="Proteomes" id="UP001218638">
    <property type="component" value="Chromosome"/>
</dbReference>
<dbReference type="SUPFAM" id="SSF52172">
    <property type="entry name" value="CheY-like"/>
    <property type="match status" value="1"/>
</dbReference>
<organism evidence="8 9">
    <name type="scientific">Synoicihabitans lomoniglobus</name>
    <dbReference type="NCBI Taxonomy" id="2909285"/>
    <lineage>
        <taxon>Bacteria</taxon>
        <taxon>Pseudomonadati</taxon>
        <taxon>Verrucomicrobiota</taxon>
        <taxon>Opitutia</taxon>
        <taxon>Opitutales</taxon>
        <taxon>Opitutaceae</taxon>
        <taxon>Synoicihabitans</taxon>
    </lineage>
</organism>
<evidence type="ECO:0000259" key="6">
    <source>
        <dbReference type="PROSITE" id="PS50043"/>
    </source>
</evidence>
<keyword evidence="3" id="KW-0238">DNA-binding</keyword>
<dbReference type="InterPro" id="IPR001789">
    <property type="entry name" value="Sig_transdc_resp-reg_receiver"/>
</dbReference>
<dbReference type="GO" id="GO:0006355">
    <property type="term" value="P:regulation of DNA-templated transcription"/>
    <property type="evidence" value="ECO:0007669"/>
    <property type="project" value="InterPro"/>
</dbReference>
<name>A0AAF0A0P4_9BACT</name>
<dbReference type="AlphaFoldDB" id="A0AAF0A0P4"/>
<dbReference type="PROSITE" id="PS50043">
    <property type="entry name" value="HTH_LUXR_2"/>
    <property type="match status" value="1"/>
</dbReference>
<keyword evidence="4" id="KW-0804">Transcription</keyword>
<dbReference type="InterPro" id="IPR000792">
    <property type="entry name" value="Tscrpt_reg_LuxR_C"/>
</dbReference>
<dbReference type="CDD" id="cd06170">
    <property type="entry name" value="LuxR_C_like"/>
    <property type="match status" value="1"/>
</dbReference>
<dbReference type="Gene3D" id="3.40.50.2300">
    <property type="match status" value="1"/>
</dbReference>
<dbReference type="InterPro" id="IPR058245">
    <property type="entry name" value="NreC/VraR/RcsB-like_REC"/>
</dbReference>
<evidence type="ECO:0000259" key="7">
    <source>
        <dbReference type="PROSITE" id="PS50110"/>
    </source>
</evidence>
<dbReference type="PANTHER" id="PTHR43214">
    <property type="entry name" value="TWO-COMPONENT RESPONSE REGULATOR"/>
    <property type="match status" value="1"/>
</dbReference>
<dbReference type="GO" id="GO:0003677">
    <property type="term" value="F:DNA binding"/>
    <property type="evidence" value="ECO:0007669"/>
    <property type="project" value="UniProtKB-KW"/>
</dbReference>
<dbReference type="PANTHER" id="PTHR43214:SF41">
    <property type="entry name" value="NITRATE_NITRITE RESPONSE REGULATOR PROTEIN NARP"/>
    <property type="match status" value="1"/>
</dbReference>
<protein>
    <submittedName>
        <fullName evidence="8">Response regulator transcription factor</fullName>
    </submittedName>
</protein>
<gene>
    <name evidence="8" type="ORF">PXH66_18695</name>
</gene>
<feature type="domain" description="Response regulatory" evidence="7">
    <location>
        <begin position="5"/>
        <end position="121"/>
    </location>
</feature>
<dbReference type="InterPro" id="IPR039420">
    <property type="entry name" value="WalR-like"/>
</dbReference>
<keyword evidence="9" id="KW-1185">Reference proteome</keyword>
<dbReference type="RefSeq" id="WP_330930963.1">
    <property type="nucleotide sequence ID" value="NZ_CP119075.1"/>
</dbReference>
<keyword evidence="2" id="KW-0805">Transcription regulation</keyword>
<sequence>MSPWTTVIIEDQFLFRDLLVKLVNGDPRFECVGAAGDGEAGLALCRRLHPRLVCLDLNMPRLGGLAMAEQLRAESNGSRILALTSCKDETSIAGVLELGLAGYVEKDQPITVLEKAMVAVAEGRTYYSPTFNTVRRRLGGNPMAVSKILSLREREVLQLVARGLTSAEIARDLDLSLRTVGNHRYNIMKKLELRNAAEMVAYALKQDQTSAVSSRAVD</sequence>
<feature type="modified residue" description="4-aspartylphosphate" evidence="5">
    <location>
        <position position="56"/>
    </location>
</feature>
<proteinExistence type="predicted"/>
<dbReference type="Pfam" id="PF00072">
    <property type="entry name" value="Response_reg"/>
    <property type="match status" value="1"/>
</dbReference>